<dbReference type="AlphaFoldDB" id="A0A7J6VEA6"/>
<keyword evidence="3" id="KW-1185">Reference proteome</keyword>
<organism evidence="2 3">
    <name type="scientific">Thalictrum thalictroides</name>
    <name type="common">Rue-anemone</name>
    <name type="synonym">Anemone thalictroides</name>
    <dbReference type="NCBI Taxonomy" id="46969"/>
    <lineage>
        <taxon>Eukaryota</taxon>
        <taxon>Viridiplantae</taxon>
        <taxon>Streptophyta</taxon>
        <taxon>Embryophyta</taxon>
        <taxon>Tracheophyta</taxon>
        <taxon>Spermatophyta</taxon>
        <taxon>Magnoliopsida</taxon>
        <taxon>Ranunculales</taxon>
        <taxon>Ranunculaceae</taxon>
        <taxon>Thalictroideae</taxon>
        <taxon>Thalictrum</taxon>
    </lineage>
</organism>
<name>A0A7J6VEA6_THATH</name>
<evidence type="ECO:0000313" key="2">
    <source>
        <dbReference type="EMBL" id="KAF5183426.1"/>
    </source>
</evidence>
<proteinExistence type="predicted"/>
<accession>A0A7J6VEA6</accession>
<dbReference type="EMBL" id="JABWDY010033450">
    <property type="protein sequence ID" value="KAF5183426.1"/>
    <property type="molecule type" value="Genomic_DNA"/>
</dbReference>
<dbReference type="Proteomes" id="UP000554482">
    <property type="component" value="Unassembled WGS sequence"/>
</dbReference>
<sequence length="87" mass="9480">MVPDVPKVQHPTEAMRGSKSTSESVASEAAVAMDISDTRMYSHAIQPIANDEKPRDGEEEPAISPPDLRRPLGRPKNKCIPNTGSRK</sequence>
<protein>
    <submittedName>
        <fullName evidence="2">Uncharacterized protein</fullName>
    </submittedName>
</protein>
<reference evidence="2 3" key="1">
    <citation type="submission" date="2020-06" db="EMBL/GenBank/DDBJ databases">
        <title>Transcriptomic and genomic resources for Thalictrum thalictroides and T. hernandezii: Facilitating candidate gene discovery in an emerging model plant lineage.</title>
        <authorList>
            <person name="Arias T."/>
            <person name="Riano-Pachon D.M."/>
            <person name="Di Stilio V.S."/>
        </authorList>
    </citation>
    <scope>NUCLEOTIDE SEQUENCE [LARGE SCALE GENOMIC DNA]</scope>
    <source>
        <strain evidence="3">cv. WT478/WT964</strain>
        <tissue evidence="2">Leaves</tissue>
    </source>
</reference>
<evidence type="ECO:0000313" key="3">
    <source>
        <dbReference type="Proteomes" id="UP000554482"/>
    </source>
</evidence>
<comment type="caution">
    <text evidence="2">The sequence shown here is derived from an EMBL/GenBank/DDBJ whole genome shotgun (WGS) entry which is preliminary data.</text>
</comment>
<feature type="compositionally biased region" description="Low complexity" evidence="1">
    <location>
        <begin position="20"/>
        <end position="32"/>
    </location>
</feature>
<evidence type="ECO:0000256" key="1">
    <source>
        <dbReference type="SAM" id="MobiDB-lite"/>
    </source>
</evidence>
<gene>
    <name evidence="2" type="ORF">FRX31_026992</name>
</gene>
<feature type="region of interest" description="Disordered" evidence="1">
    <location>
        <begin position="1"/>
        <end position="87"/>
    </location>
</feature>